<keyword evidence="4" id="KW-0068">Autocatalytic cleavage</keyword>
<keyword evidence="9" id="KW-0539">Nucleus</keyword>
<feature type="region of interest" description="Disordered" evidence="10">
    <location>
        <begin position="1222"/>
        <end position="1247"/>
    </location>
</feature>
<dbReference type="PANTHER" id="PTHR23198">
    <property type="entry name" value="NUCLEOPORIN"/>
    <property type="match status" value="1"/>
</dbReference>
<dbReference type="OrthoDB" id="3797628at2759"/>
<feature type="region of interest" description="Disordered" evidence="10">
    <location>
        <begin position="561"/>
        <end position="640"/>
    </location>
</feature>
<dbReference type="GO" id="GO:0017056">
    <property type="term" value="F:structural constituent of nuclear pore"/>
    <property type="evidence" value="ECO:0007669"/>
    <property type="project" value="InterPro"/>
</dbReference>
<accession>A0A9P4TIY3</accession>
<feature type="compositionally biased region" description="Acidic residues" evidence="10">
    <location>
        <begin position="1110"/>
        <end position="1123"/>
    </location>
</feature>
<dbReference type="InterPro" id="IPR021967">
    <property type="entry name" value="Nup98_C"/>
</dbReference>
<evidence type="ECO:0000313" key="13">
    <source>
        <dbReference type="Proteomes" id="UP000801428"/>
    </source>
</evidence>
<dbReference type="SUPFAM" id="SSF82215">
    <property type="entry name" value="C-terminal autoproteolytic domain of nucleoporin nup98"/>
    <property type="match status" value="1"/>
</dbReference>
<feature type="region of interest" description="Disordered" evidence="10">
    <location>
        <begin position="1281"/>
        <end position="1323"/>
    </location>
</feature>
<feature type="region of interest" description="Disordered" evidence="10">
    <location>
        <begin position="869"/>
        <end position="897"/>
    </location>
</feature>
<dbReference type="GO" id="GO:0044614">
    <property type="term" value="C:nuclear pore cytoplasmic filaments"/>
    <property type="evidence" value="ECO:0007669"/>
    <property type="project" value="TreeGrafter"/>
</dbReference>
<feature type="compositionally biased region" description="Basic and acidic residues" evidence="10">
    <location>
        <begin position="1298"/>
        <end position="1314"/>
    </location>
</feature>
<keyword evidence="3" id="KW-0813">Transport</keyword>
<gene>
    <name evidence="12" type="ORF">E8E13_009141</name>
</gene>
<name>A0A9P4TIY3_CURKU</name>
<feature type="region of interest" description="Disordered" evidence="10">
    <location>
        <begin position="833"/>
        <end position="857"/>
    </location>
</feature>
<feature type="compositionally biased region" description="Acidic residues" evidence="10">
    <location>
        <begin position="1143"/>
        <end position="1153"/>
    </location>
</feature>
<feature type="domain" description="Peptidase S59" evidence="11">
    <location>
        <begin position="892"/>
        <end position="1030"/>
    </location>
</feature>
<comment type="subcellular location">
    <subcellularLocation>
        <location evidence="1">Nucleus</location>
        <location evidence="1">Nuclear pore complex</location>
    </subcellularLocation>
</comment>
<sequence length="2018" mass="210936">MSFGGGGGFGGFGSNNNQSTGFGFGANNNNTSGGFGSNTGNAFGSNNTGGNMFGGNTTSTFGGGGGFGANNNNTTSAFGSKPFGASTTGGGLFGGGGTTGGTTFGGFGASNTNNTSSGFGGASATTGTSLFGGAKPAFGAGSTTNTGGGLFGGGGATGGFGSNNTGGGFGSGATGGGFGAGAANTTNNGTASTPFQAHTEKDGTSATQHYQTITFQQPYTNFSLEELRLADYNQGRRYGNANGQGGAFGQTSGFGGFGANNNNTNTTPAFGANNTNTGGGLFGGASTTNTTGGFGQTAGGFGANNNTNTGGGLFGAKPATGGGLFGGSNTASTGTTGGGLFGGASNTNTTGGFGSGGGFGAANNTSNTGGGLFGSNNAAKPATGFGATNTTTGFGASNNTGFGQSNTTGGGLFGQNNQASAAPAFGGAAATANSGGGLFGGNTGGAFGQNNSTQAPASGGLFGGGGFGQNNNQAKPATGGLFGGGAAATNTGGGLFGSANTTTPAPATGGLFGSSTANNNTGGGLFGGAAKPAATGGLFGGASTTNTGAAGGGGLFGNLGGQNNQSNAGNSLFGGQNNQQKPGGLFGGSTTNTNTGGGLFGGSLGQNNQQQGNLGGSLFGASQNNQQQNQQQNGNSLFGASGSSLLNTSLQTNPYGNDALFAGLATPTQSPGPIATPLSSSQKNKKSAILPQHKLNPASSTRLLTPQAKRTGGYGFSYSTYGSPASSQATPNLGGSLFAGGSLSRSLGSRSTSMSNLRNSYTPEASILAPGAFSATGRSFGNGSLKKLNVNRSLNTRIPLFDEPAAKRVSFAGGDGDTLNGSANGETAMVVRRDDGDASPRSVNGAASPEPSRPAMQQVNGNELARVPENDSALTPKSSSAVNAQPGEDPEPGEYWSQPSLQQLKKMSKQELKSVRNFTVGRHNIGQIEFHQGAPVDLSETNIDLLFGDIVQLNHRNATVYGESCTCLPKPPMGTALNHPSRVTLYNSWPRNKAGRKDAKHLERLKRVAGTTFESYDAATGGWVFTVPHFSSYGLDYENDYSDDENDESSELSPVPDTPAQTLLNTSQMTSTPQQDSLISPDGSEPDDTFDFKRGMRQRASVPGGYGDEAAYEEYEDDEEDSRDESFLGERSVGSFDGQPEADYYESESELDQDQSMADSVSGPIHTTEPAAAAESDPFRSTLKAPKSILKASQIFKPGFGTPSKGPAVFDDDWADQLQRTISPRKQDRTALRESQGYGLRDQNGSPTFAAQSINARPFATHMDLMNSLFGETEDHRESFSKRQGQGIELPYPKRPKSSHDLDEMTADDKDYHNSSKPHFSENGVLIYGNKGTKNLEDGAFSTAHQPLADASKDVRFLKMPTFDDSVPETLSVQKQQTKISTVQGVPFATIITDPAPIEFSSLAKAVAVDTVAGSHEQHAWQLLSLLFDGADRIKKPADVDSEHIQRYRKERLSDFWKNLVYHDAQKHAQEAATAEERAIAQLSCNNVAEACHALLEGLDLRLATMIAQIGGDPNMRQTMSTQIEEWRRLDMLAEMEDAHRALYELLSGNCAQADGKLGNGRENKAATFNISSRFALDWRRAFGLRLWYGTLVDEPIELAVAQFADAVRDGLEVVKPVPWFIRDSADIGWTDPDAANREDLLWGILKLYASSKLDIPANVEDVLAPENVSGHPLNARLSFQLFQLFYSRHKDEVEEPERKIGMPTVRDDSEGDFRRSFMSSTATVTDKDTQGADPLVELGDKITLSYAASLHTQAHWTTAIWVYTHLSSAAMREHYIRSLINQFAKSLNLTESDKTYAYLTDELHIPATWLHAAAALQAKTEGDAVREATHLIKAEELDEAHEVLCRKVGPDAIISRDYEPLRELMAGFLPEDSDGLANDSASLASSRRSAFGRAQERVTGWAQGGQIYLDYIELLDHTGRRSTYRVDEELEQEIQHLLSKLQQALEIAARDRLESCGLEERVALMEIAGTVANLVAKNKQIANRSQILKLPLTEDLWLKHSCDLSTNYYRTIMANNR</sequence>
<feature type="compositionally biased region" description="Acidic residues" evidence="10">
    <location>
        <begin position="1038"/>
        <end position="1050"/>
    </location>
</feature>
<protein>
    <recommendedName>
        <fullName evidence="11">Peptidase S59 domain-containing protein</fullName>
    </recommendedName>
</protein>
<dbReference type="InterPro" id="IPR037665">
    <property type="entry name" value="Nucleoporin_S59-like"/>
</dbReference>
<dbReference type="Gene3D" id="1.10.10.2360">
    <property type="match status" value="1"/>
</dbReference>
<feature type="compositionally biased region" description="Low complexity" evidence="10">
    <location>
        <begin position="619"/>
        <end position="633"/>
    </location>
</feature>
<dbReference type="GO" id="GO:0006606">
    <property type="term" value="P:protein import into nucleus"/>
    <property type="evidence" value="ECO:0007669"/>
    <property type="project" value="TreeGrafter"/>
</dbReference>
<evidence type="ECO:0000256" key="6">
    <source>
        <dbReference type="ARBA" id="ARBA00022927"/>
    </source>
</evidence>
<feature type="compositionally biased region" description="Low complexity" evidence="10">
    <location>
        <begin position="561"/>
        <end position="571"/>
    </location>
</feature>
<feature type="compositionally biased region" description="Polar residues" evidence="10">
    <location>
        <begin position="671"/>
        <end position="682"/>
    </location>
</feature>
<evidence type="ECO:0000256" key="2">
    <source>
        <dbReference type="ARBA" id="ARBA00008926"/>
    </source>
</evidence>
<feature type="region of interest" description="Disordered" evidence="10">
    <location>
        <begin position="185"/>
        <end position="206"/>
    </location>
</feature>
<evidence type="ECO:0000256" key="3">
    <source>
        <dbReference type="ARBA" id="ARBA00022448"/>
    </source>
</evidence>
<keyword evidence="6" id="KW-0653">Protein transport</keyword>
<evidence type="ECO:0000259" key="11">
    <source>
        <dbReference type="PROSITE" id="PS51434"/>
    </source>
</evidence>
<evidence type="ECO:0000313" key="12">
    <source>
        <dbReference type="EMBL" id="KAF3006706.1"/>
    </source>
</evidence>
<dbReference type="PANTHER" id="PTHR23198:SF6">
    <property type="entry name" value="NUCLEAR PORE COMPLEX PROTEIN NUP98-NUP96"/>
    <property type="match status" value="1"/>
</dbReference>
<reference evidence="12" key="1">
    <citation type="submission" date="2019-04" db="EMBL/GenBank/DDBJ databases">
        <title>Sequencing of skin fungus with MAO and IRED activity.</title>
        <authorList>
            <person name="Marsaioli A.J."/>
            <person name="Bonatto J.M.C."/>
            <person name="Reis Junior O."/>
        </authorList>
    </citation>
    <scope>NUCLEOTIDE SEQUENCE</scope>
    <source>
        <strain evidence="12">30M1</strain>
    </source>
</reference>
<dbReference type="GO" id="GO:0000973">
    <property type="term" value="P:post-transcriptional tethering of RNA polymerase II gene DNA at nuclear periphery"/>
    <property type="evidence" value="ECO:0007669"/>
    <property type="project" value="TreeGrafter"/>
</dbReference>
<dbReference type="Pfam" id="PF04096">
    <property type="entry name" value="Nucleoporin2"/>
    <property type="match status" value="1"/>
</dbReference>
<comment type="caution">
    <text evidence="12">The sequence shown here is derived from an EMBL/GenBank/DDBJ whole genome shotgun (WGS) entry which is preliminary data.</text>
</comment>
<feature type="compositionally biased region" description="Gly residues" evidence="10">
    <location>
        <begin position="595"/>
        <end position="604"/>
    </location>
</feature>
<keyword evidence="8" id="KW-0906">Nuclear pore complex</keyword>
<dbReference type="Pfam" id="PF13634">
    <property type="entry name" value="Nucleoporin_FG"/>
    <property type="match status" value="5"/>
</dbReference>
<dbReference type="GO" id="GO:0008139">
    <property type="term" value="F:nuclear localization sequence binding"/>
    <property type="evidence" value="ECO:0007669"/>
    <property type="project" value="TreeGrafter"/>
</dbReference>
<dbReference type="GO" id="GO:0003723">
    <property type="term" value="F:RNA binding"/>
    <property type="evidence" value="ECO:0007669"/>
    <property type="project" value="TreeGrafter"/>
</dbReference>
<evidence type="ECO:0000256" key="9">
    <source>
        <dbReference type="ARBA" id="ARBA00023242"/>
    </source>
</evidence>
<feature type="region of interest" description="Disordered" evidence="10">
    <location>
        <begin position="671"/>
        <end position="693"/>
    </location>
</feature>
<dbReference type="GO" id="GO:0034398">
    <property type="term" value="P:telomere tethering at nuclear periphery"/>
    <property type="evidence" value="ECO:0007669"/>
    <property type="project" value="TreeGrafter"/>
</dbReference>
<evidence type="ECO:0000256" key="1">
    <source>
        <dbReference type="ARBA" id="ARBA00004567"/>
    </source>
</evidence>
<keyword evidence="7" id="KW-0811">Translocation</keyword>
<feature type="compositionally biased region" description="Polar residues" evidence="10">
    <location>
        <begin position="1059"/>
        <end position="1078"/>
    </location>
</feature>
<comment type="similarity">
    <text evidence="2">Belongs to the nucleoporin GLFG family.</text>
</comment>
<dbReference type="InterPro" id="IPR025574">
    <property type="entry name" value="Nucleoporin_FG_rpt"/>
</dbReference>
<dbReference type="GO" id="GO:0051028">
    <property type="term" value="P:mRNA transport"/>
    <property type="evidence" value="ECO:0007669"/>
    <property type="project" value="UniProtKB-KW"/>
</dbReference>
<feature type="compositionally biased region" description="Polar residues" evidence="10">
    <location>
        <begin position="872"/>
        <end position="883"/>
    </location>
</feature>
<evidence type="ECO:0000256" key="5">
    <source>
        <dbReference type="ARBA" id="ARBA00022816"/>
    </source>
</evidence>
<organism evidence="12 13">
    <name type="scientific">Curvularia kusanoi</name>
    <name type="common">Cochliobolus kusanoi</name>
    <dbReference type="NCBI Taxonomy" id="90978"/>
    <lineage>
        <taxon>Eukaryota</taxon>
        <taxon>Fungi</taxon>
        <taxon>Dikarya</taxon>
        <taxon>Ascomycota</taxon>
        <taxon>Pezizomycotina</taxon>
        <taxon>Dothideomycetes</taxon>
        <taxon>Pleosporomycetidae</taxon>
        <taxon>Pleosporales</taxon>
        <taxon>Pleosporineae</taxon>
        <taxon>Pleosporaceae</taxon>
        <taxon>Curvularia</taxon>
    </lineage>
</organism>
<feature type="region of interest" description="Disordered" evidence="10">
    <location>
        <begin position="457"/>
        <end position="478"/>
    </location>
</feature>
<dbReference type="PROSITE" id="PS51434">
    <property type="entry name" value="NUP_C"/>
    <property type="match status" value="1"/>
</dbReference>
<dbReference type="InterPro" id="IPR036903">
    <property type="entry name" value="Nup98_auto-Pept-S59_dom_sf"/>
</dbReference>
<dbReference type="Pfam" id="PF12110">
    <property type="entry name" value="Nup96"/>
    <property type="match status" value="1"/>
</dbReference>
<dbReference type="Proteomes" id="UP000801428">
    <property type="component" value="Unassembled WGS sequence"/>
</dbReference>
<dbReference type="EMBL" id="SWKU01000005">
    <property type="protein sequence ID" value="KAF3006706.1"/>
    <property type="molecule type" value="Genomic_DNA"/>
</dbReference>
<dbReference type="InterPro" id="IPR007230">
    <property type="entry name" value="Nup98_auto-Pept-S59_dom"/>
</dbReference>
<keyword evidence="5" id="KW-0509">mRNA transport</keyword>
<evidence type="ECO:0000256" key="4">
    <source>
        <dbReference type="ARBA" id="ARBA00022813"/>
    </source>
</evidence>
<proteinExistence type="inferred from homology"/>
<dbReference type="GO" id="GO:0006405">
    <property type="term" value="P:RNA export from nucleus"/>
    <property type="evidence" value="ECO:0007669"/>
    <property type="project" value="TreeGrafter"/>
</dbReference>
<evidence type="ECO:0000256" key="10">
    <source>
        <dbReference type="SAM" id="MobiDB-lite"/>
    </source>
</evidence>
<evidence type="ECO:0000256" key="7">
    <source>
        <dbReference type="ARBA" id="ARBA00023010"/>
    </source>
</evidence>
<dbReference type="Gene3D" id="3.30.1610.10">
    <property type="entry name" value="Peptidase S59, nucleoporin"/>
    <property type="match status" value="1"/>
</dbReference>
<feature type="region of interest" description="Disordered" evidence="10">
    <location>
        <begin position="1038"/>
        <end position="1180"/>
    </location>
</feature>
<dbReference type="Gene3D" id="1.25.40.690">
    <property type="match status" value="1"/>
</dbReference>
<evidence type="ECO:0000256" key="8">
    <source>
        <dbReference type="ARBA" id="ARBA00023132"/>
    </source>
</evidence>
<dbReference type="FunFam" id="1.10.10.2360:FF:000001">
    <property type="entry name" value="Nuclear pore complex protein Nup98-Nup96"/>
    <property type="match status" value="1"/>
</dbReference>
<keyword evidence="13" id="KW-1185">Reference proteome</keyword>